<dbReference type="PANTHER" id="PTHR31744">
    <property type="entry name" value="PROTEIN CUP-SHAPED COTYLEDON 2-RELATED"/>
    <property type="match status" value="1"/>
</dbReference>
<feature type="domain" description="NAC" evidence="5">
    <location>
        <begin position="22"/>
        <end position="193"/>
    </location>
</feature>
<dbReference type="AlphaFoldDB" id="A0A0Q3HFE8"/>
<dbReference type="Pfam" id="PF02365">
    <property type="entry name" value="NAM"/>
    <property type="match status" value="1"/>
</dbReference>
<dbReference type="PANTHER" id="PTHR31744:SF220">
    <property type="entry name" value="LOW QUALITY PROTEIN: NAC DOMAIN-CONTAINING PROTEIN 90-LIKE"/>
    <property type="match status" value="1"/>
</dbReference>
<dbReference type="STRING" id="15368.A0A0Q3HFE8"/>
<dbReference type="InterPro" id="IPR003441">
    <property type="entry name" value="NAC-dom"/>
</dbReference>
<sequence>MATTRMSSSAGEEEEEELALAAAPGFRFYPTEEELLGFYLRHRLSAAAARPQLHRVIPVVDVYAHHPSQLRSMAGEASARDAEQWFFFCPRAPERELRGGRPGRTAPSGYWKATGSPSYVFSSSSSSSSELIGVKRTMVFYHGRAPTGAKTRWKMNEYKAIAHDDPVAAAHLQPTTAPPKLRNEFSVCRVYVSTGTLRSFDRRPLNPPGAGGHGQAQVQAYQHQSVPSAAALDTNLAENSRVFSNSLIAAAAASDVLDFDMDF</sequence>
<dbReference type="PROSITE" id="PS51005">
    <property type="entry name" value="NAC"/>
    <property type="match status" value="1"/>
</dbReference>
<dbReference type="InterPro" id="IPR036093">
    <property type="entry name" value="NAC_dom_sf"/>
</dbReference>
<dbReference type="GO" id="GO:0006355">
    <property type="term" value="P:regulation of DNA-templated transcription"/>
    <property type="evidence" value="ECO:0007669"/>
    <property type="project" value="InterPro"/>
</dbReference>
<reference evidence="6 7" key="1">
    <citation type="journal article" date="2010" name="Nature">
        <title>Genome sequencing and analysis of the model grass Brachypodium distachyon.</title>
        <authorList>
            <consortium name="International Brachypodium Initiative"/>
        </authorList>
    </citation>
    <scope>NUCLEOTIDE SEQUENCE [LARGE SCALE GENOMIC DNA]</scope>
    <source>
        <strain evidence="6 7">Bd21</strain>
    </source>
</reference>
<proteinExistence type="predicted"/>
<dbReference type="ExpressionAtlas" id="A0A0Q3HFE8">
    <property type="expression patterns" value="baseline"/>
</dbReference>
<evidence type="ECO:0000256" key="1">
    <source>
        <dbReference type="ARBA" id="ARBA00023015"/>
    </source>
</evidence>
<accession>A0A0Q3HFE8</accession>
<keyword evidence="2" id="KW-0238">DNA-binding</keyword>
<protein>
    <recommendedName>
        <fullName evidence="5">NAC domain-containing protein</fullName>
    </recommendedName>
</protein>
<dbReference type="EnsemblPlants" id="KQJ92194">
    <property type="protein sequence ID" value="KQJ92194"/>
    <property type="gene ID" value="BRADI_4g42180v3"/>
</dbReference>
<dbReference type="SUPFAM" id="SSF101941">
    <property type="entry name" value="NAC domain"/>
    <property type="match status" value="1"/>
</dbReference>
<dbReference type="Gene3D" id="2.170.150.80">
    <property type="entry name" value="NAC domain"/>
    <property type="match status" value="1"/>
</dbReference>
<dbReference type="FunCoup" id="A0A0Q3HFE8">
    <property type="interactions" value="33"/>
</dbReference>
<dbReference type="Gramene" id="KQJ92194">
    <property type="protein sequence ID" value="KQJ92194"/>
    <property type="gene ID" value="BRADI_4g42180v3"/>
</dbReference>
<dbReference type="Proteomes" id="UP000008810">
    <property type="component" value="Chromosome 4"/>
</dbReference>
<evidence type="ECO:0000313" key="6">
    <source>
        <dbReference type="EMBL" id="KQJ92194.1"/>
    </source>
</evidence>
<organism evidence="6">
    <name type="scientific">Brachypodium distachyon</name>
    <name type="common">Purple false brome</name>
    <name type="synonym">Trachynia distachya</name>
    <dbReference type="NCBI Taxonomy" id="15368"/>
    <lineage>
        <taxon>Eukaryota</taxon>
        <taxon>Viridiplantae</taxon>
        <taxon>Streptophyta</taxon>
        <taxon>Embryophyta</taxon>
        <taxon>Tracheophyta</taxon>
        <taxon>Spermatophyta</taxon>
        <taxon>Magnoliopsida</taxon>
        <taxon>Liliopsida</taxon>
        <taxon>Poales</taxon>
        <taxon>Poaceae</taxon>
        <taxon>BOP clade</taxon>
        <taxon>Pooideae</taxon>
        <taxon>Stipodae</taxon>
        <taxon>Brachypodieae</taxon>
        <taxon>Brachypodium</taxon>
    </lineage>
</organism>
<reference evidence="7" key="3">
    <citation type="submission" date="2018-08" db="UniProtKB">
        <authorList>
            <consortium name="EnsemblPlants"/>
        </authorList>
    </citation>
    <scope>IDENTIFICATION</scope>
    <source>
        <strain evidence="7">cv. Bd21</strain>
    </source>
</reference>
<evidence type="ECO:0000256" key="4">
    <source>
        <dbReference type="ARBA" id="ARBA00023242"/>
    </source>
</evidence>
<dbReference type="RefSeq" id="XP_003577031.1">
    <property type="nucleotide sequence ID" value="XM_003576983.4"/>
</dbReference>
<keyword evidence="4" id="KW-0539">Nucleus</keyword>
<dbReference type="OrthoDB" id="622307at2759"/>
<evidence type="ECO:0000313" key="7">
    <source>
        <dbReference type="EnsemblPlants" id="KQJ92194"/>
    </source>
</evidence>
<keyword evidence="1" id="KW-0805">Transcription regulation</keyword>
<keyword evidence="3" id="KW-0804">Transcription</keyword>
<name>A0A0Q3HFE8_BRADI</name>
<dbReference type="KEGG" id="bdi:100827613"/>
<dbReference type="GeneID" id="100827613"/>
<dbReference type="GO" id="GO:0003677">
    <property type="term" value="F:DNA binding"/>
    <property type="evidence" value="ECO:0007669"/>
    <property type="project" value="UniProtKB-KW"/>
</dbReference>
<evidence type="ECO:0000313" key="8">
    <source>
        <dbReference type="Proteomes" id="UP000008810"/>
    </source>
</evidence>
<dbReference type="EMBL" id="CM000883">
    <property type="protein sequence ID" value="KQJ92194.1"/>
    <property type="molecule type" value="Genomic_DNA"/>
</dbReference>
<evidence type="ECO:0000259" key="5">
    <source>
        <dbReference type="PROSITE" id="PS51005"/>
    </source>
</evidence>
<evidence type="ECO:0000256" key="2">
    <source>
        <dbReference type="ARBA" id="ARBA00023125"/>
    </source>
</evidence>
<reference evidence="6" key="2">
    <citation type="submission" date="2017-06" db="EMBL/GenBank/DDBJ databases">
        <title>WGS assembly of Brachypodium distachyon.</title>
        <authorList>
            <consortium name="The International Brachypodium Initiative"/>
            <person name="Lucas S."/>
            <person name="Harmon-Smith M."/>
            <person name="Lail K."/>
            <person name="Tice H."/>
            <person name="Grimwood J."/>
            <person name="Bruce D."/>
            <person name="Barry K."/>
            <person name="Shu S."/>
            <person name="Lindquist E."/>
            <person name="Wang M."/>
            <person name="Pitluck S."/>
            <person name="Vogel J.P."/>
            <person name="Garvin D.F."/>
            <person name="Mockler T.C."/>
            <person name="Schmutz J."/>
            <person name="Rokhsar D."/>
            <person name="Bevan M.W."/>
        </authorList>
    </citation>
    <scope>NUCLEOTIDE SEQUENCE</scope>
    <source>
        <strain evidence="6">Bd21</strain>
    </source>
</reference>
<gene>
    <name evidence="7" type="primary">LOC100827613</name>
    <name evidence="6" type="ORF">BRADI_4g42180v3</name>
</gene>
<evidence type="ECO:0000256" key="3">
    <source>
        <dbReference type="ARBA" id="ARBA00023163"/>
    </source>
</evidence>
<keyword evidence="8" id="KW-1185">Reference proteome</keyword>